<dbReference type="RefSeq" id="WP_004624516.1">
    <property type="nucleotide sequence ID" value="NZ_AORV01000024.1"/>
</dbReference>
<evidence type="ECO:0000259" key="1">
    <source>
        <dbReference type="Pfam" id="PF00675"/>
    </source>
</evidence>
<dbReference type="STRING" id="1195236.CTER_1057"/>
<dbReference type="EMBL" id="AORV01000024">
    <property type="protein sequence ID" value="EMS72973.1"/>
    <property type="molecule type" value="Genomic_DNA"/>
</dbReference>
<reference evidence="3 4" key="1">
    <citation type="journal article" date="2013" name="Genome Announc.">
        <title>Draft Genome Sequence of the Cellulolytic, Mesophilic, Anaerobic Bacterium Clostridium termitidis Strain CT1112 (DSM 5398).</title>
        <authorList>
            <person name="Lal S."/>
            <person name="Ramachandran U."/>
            <person name="Zhang X."/>
            <person name="Munir R."/>
            <person name="Sparling R."/>
            <person name="Levin D.B."/>
        </authorList>
    </citation>
    <scope>NUCLEOTIDE SEQUENCE [LARGE SCALE GENOMIC DNA]</scope>
    <source>
        <strain evidence="3 4">CT1112</strain>
    </source>
</reference>
<feature type="domain" description="Peptidase M16 C-terminal" evidence="2">
    <location>
        <begin position="183"/>
        <end position="361"/>
    </location>
</feature>
<evidence type="ECO:0000313" key="3">
    <source>
        <dbReference type="EMBL" id="EMS72973.1"/>
    </source>
</evidence>
<gene>
    <name evidence="3" type="ORF">CTER_1057</name>
</gene>
<dbReference type="InterPro" id="IPR011765">
    <property type="entry name" value="Pept_M16_N"/>
</dbReference>
<dbReference type="PANTHER" id="PTHR11851:SF134">
    <property type="entry name" value="ZINC-DEPENDENT PROTEASE"/>
    <property type="match status" value="1"/>
</dbReference>
<dbReference type="MEROPS" id="M16.A20"/>
<dbReference type="InterPro" id="IPR011249">
    <property type="entry name" value="Metalloenz_LuxS/M16"/>
</dbReference>
<dbReference type="AlphaFoldDB" id="S0FWP7"/>
<protein>
    <submittedName>
        <fullName evidence="3">Putative Zn-dependent peptidase</fullName>
    </submittedName>
</protein>
<dbReference type="GO" id="GO:0046872">
    <property type="term" value="F:metal ion binding"/>
    <property type="evidence" value="ECO:0007669"/>
    <property type="project" value="InterPro"/>
</dbReference>
<dbReference type="NCBIfam" id="NF047421">
    <property type="entry name" value="YfmH_fam"/>
    <property type="match status" value="1"/>
</dbReference>
<evidence type="ECO:0000259" key="2">
    <source>
        <dbReference type="Pfam" id="PF05193"/>
    </source>
</evidence>
<dbReference type="eggNOG" id="COG0612">
    <property type="taxonomic scope" value="Bacteria"/>
</dbReference>
<dbReference type="InterPro" id="IPR050361">
    <property type="entry name" value="MPP/UQCRC_Complex"/>
</dbReference>
<dbReference type="Pfam" id="PF00675">
    <property type="entry name" value="Peptidase_M16"/>
    <property type="match status" value="1"/>
</dbReference>
<dbReference type="Gene3D" id="3.30.830.10">
    <property type="entry name" value="Metalloenzyme, LuxS/M16 peptidase-like"/>
    <property type="match status" value="2"/>
</dbReference>
<evidence type="ECO:0000313" key="4">
    <source>
        <dbReference type="Proteomes" id="UP000014155"/>
    </source>
</evidence>
<organism evidence="3 4">
    <name type="scientific">Ruminiclostridium cellobioparum subsp. termitidis CT1112</name>
    <dbReference type="NCBI Taxonomy" id="1195236"/>
    <lineage>
        <taxon>Bacteria</taxon>
        <taxon>Bacillati</taxon>
        <taxon>Bacillota</taxon>
        <taxon>Clostridia</taxon>
        <taxon>Eubacteriales</taxon>
        <taxon>Oscillospiraceae</taxon>
        <taxon>Ruminiclostridium</taxon>
    </lineage>
</organism>
<proteinExistence type="predicted"/>
<accession>S0FWP7</accession>
<dbReference type="Pfam" id="PF05193">
    <property type="entry name" value="Peptidase_M16_C"/>
    <property type="match status" value="1"/>
</dbReference>
<dbReference type="InterPro" id="IPR007863">
    <property type="entry name" value="Peptidase_M16_C"/>
</dbReference>
<name>S0FWP7_RUMCE</name>
<dbReference type="Proteomes" id="UP000014155">
    <property type="component" value="Unassembled WGS sequence"/>
</dbReference>
<keyword evidence="4" id="KW-1185">Reference proteome</keyword>
<sequence length="433" mass="50217">MRYETLEFKKYDEVMYRYEHSSGLNCIVIPKKGYYKKHATFSTHYGSVDNKFIIPGDSEPTKVPDGIAHFLEHKLFEQKDGSVMDKFAALGSRPNAFTSFTQTVYLFSCTDLFKENFELLLNFVQNPYITEESVEREKGIIGQEINMYRDDPGWRVTFNLLDAFYKKHPVKKDIAGSIESIANITRNTLYKCYETFYHPSNMVITVVGDVDREEVFEQVERNIEAGESHGEIKRIYPEEGNELHKAYVEQNMPVPTPLFYMGFKDGNYKLEGPEIIKYELAVKLLISMMIGRSSELYGELYDKGLINSSFESDFTIENSYAYSMLGGESVNPRAVQESLVREIKKLRNDGLKPETFDRLLKASKGRFLRQMNSVESIARSFINLYFKGVTLFDYLDVYDKMNFDYITEVFDKHFDIDRMALSVVKGMDKQQLP</sequence>
<dbReference type="SUPFAM" id="SSF63411">
    <property type="entry name" value="LuxS/MPP-like metallohydrolase"/>
    <property type="match status" value="2"/>
</dbReference>
<dbReference type="PANTHER" id="PTHR11851">
    <property type="entry name" value="METALLOPROTEASE"/>
    <property type="match status" value="1"/>
</dbReference>
<dbReference type="PATRIC" id="fig|1195236.3.peg.1354"/>
<feature type="domain" description="Peptidase M16 N-terminal" evidence="1">
    <location>
        <begin position="65"/>
        <end position="175"/>
    </location>
</feature>
<comment type="caution">
    <text evidence="3">The sequence shown here is derived from an EMBL/GenBank/DDBJ whole genome shotgun (WGS) entry which is preliminary data.</text>
</comment>